<evidence type="ECO:0000313" key="9">
    <source>
        <dbReference type="Proteomes" id="UP001549749"/>
    </source>
</evidence>
<dbReference type="Pfam" id="PF01569">
    <property type="entry name" value="PAP2"/>
    <property type="match status" value="1"/>
</dbReference>
<dbReference type="PANTHER" id="PTHR14969:SF62">
    <property type="entry name" value="DECAPRENYLPHOSPHORYL-5-PHOSPHORIBOSE PHOSPHATASE RV3807C-RELATED"/>
    <property type="match status" value="1"/>
</dbReference>
<evidence type="ECO:0000256" key="6">
    <source>
        <dbReference type="ARBA" id="ARBA00023136"/>
    </source>
</evidence>
<reference evidence="8 9" key="1">
    <citation type="submission" date="2024-06" db="EMBL/GenBank/DDBJ databases">
        <title>Chitinophaga defluvii sp. nov., isolated from municipal sewage.</title>
        <authorList>
            <person name="Zhang L."/>
        </authorList>
    </citation>
    <scope>NUCLEOTIDE SEQUENCE [LARGE SCALE GENOMIC DNA]</scope>
    <source>
        <strain evidence="8 9">H8</strain>
    </source>
</reference>
<dbReference type="InterPro" id="IPR000326">
    <property type="entry name" value="PAP2/HPO"/>
</dbReference>
<dbReference type="SUPFAM" id="SSF48317">
    <property type="entry name" value="Acid phosphatase/Vanadium-dependent haloperoxidase"/>
    <property type="match status" value="1"/>
</dbReference>
<dbReference type="EMBL" id="JBEXAC010000001">
    <property type="protein sequence ID" value="MET6997205.1"/>
    <property type="molecule type" value="Genomic_DNA"/>
</dbReference>
<gene>
    <name evidence="8" type="ORF">ABR189_07480</name>
</gene>
<dbReference type="Gene3D" id="1.20.144.10">
    <property type="entry name" value="Phosphatidic acid phosphatase type 2/haloperoxidase"/>
    <property type="match status" value="1"/>
</dbReference>
<organism evidence="8 9">
    <name type="scientific">Chitinophaga defluvii</name>
    <dbReference type="NCBI Taxonomy" id="3163343"/>
    <lineage>
        <taxon>Bacteria</taxon>
        <taxon>Pseudomonadati</taxon>
        <taxon>Bacteroidota</taxon>
        <taxon>Chitinophagia</taxon>
        <taxon>Chitinophagales</taxon>
        <taxon>Chitinophagaceae</taxon>
        <taxon>Chitinophaga</taxon>
    </lineage>
</organism>
<keyword evidence="5" id="KW-1133">Transmembrane helix</keyword>
<keyword evidence="2" id="KW-1003">Cell membrane</keyword>
<evidence type="ECO:0000256" key="3">
    <source>
        <dbReference type="ARBA" id="ARBA00022692"/>
    </source>
</evidence>
<dbReference type="Proteomes" id="UP001549749">
    <property type="component" value="Unassembled WGS sequence"/>
</dbReference>
<keyword evidence="3" id="KW-0812">Transmembrane</keyword>
<keyword evidence="6" id="KW-0472">Membrane</keyword>
<comment type="subcellular location">
    <subcellularLocation>
        <location evidence="1">Cell membrane</location>
        <topology evidence="1">Multi-pass membrane protein</topology>
    </subcellularLocation>
</comment>
<evidence type="ECO:0000256" key="4">
    <source>
        <dbReference type="ARBA" id="ARBA00022801"/>
    </source>
</evidence>
<dbReference type="PANTHER" id="PTHR14969">
    <property type="entry name" value="SPHINGOSINE-1-PHOSPHATE PHOSPHOHYDROLASE"/>
    <property type="match status" value="1"/>
</dbReference>
<dbReference type="SMART" id="SM00014">
    <property type="entry name" value="acidPPc"/>
    <property type="match status" value="1"/>
</dbReference>
<name>A0ABV2T4D5_9BACT</name>
<accession>A0ABV2T4D5</accession>
<keyword evidence="4" id="KW-0378">Hydrolase</keyword>
<dbReference type="InterPro" id="IPR036938">
    <property type="entry name" value="PAP2/HPO_sf"/>
</dbReference>
<evidence type="ECO:0000256" key="5">
    <source>
        <dbReference type="ARBA" id="ARBA00022989"/>
    </source>
</evidence>
<dbReference type="RefSeq" id="WP_354659844.1">
    <property type="nucleotide sequence ID" value="NZ_JBEXAC010000001.1"/>
</dbReference>
<feature type="domain" description="Phosphatidic acid phosphatase type 2/haloperoxidase" evidence="7">
    <location>
        <begin position="172"/>
        <end position="283"/>
    </location>
</feature>
<keyword evidence="9" id="KW-1185">Reference proteome</keyword>
<evidence type="ECO:0000313" key="8">
    <source>
        <dbReference type="EMBL" id="MET6997205.1"/>
    </source>
</evidence>
<evidence type="ECO:0000259" key="7">
    <source>
        <dbReference type="SMART" id="SM00014"/>
    </source>
</evidence>
<evidence type="ECO:0000256" key="1">
    <source>
        <dbReference type="ARBA" id="ARBA00004651"/>
    </source>
</evidence>
<sequence>MRIIHVFLICGICSSTLTVSGQTDTTTLPKDSTLPVMDQAGRPAILPSPADSSTPQEHIVTAADTVIRYRINGRYLGSMWQDLKYTVARPAHWQQKQWIQFGTVTTVTGLLMVGDYEIKQFFNHNHASVLSQVSRRVEPFGNAYSPYLIAGLYVTSLITKNRELEHASLMTAKSLVITTLLYSITKSTIRRERPSYTDHPFNIDPPFSNDKKHTSFPSGHTLTVTTVATAISELYGKRYPWVPWVAYGIAGLTGISRLYDTRHWSSDVWVGASLGFFVTKSVFRHHREQEQKLKKMQLVKY</sequence>
<protein>
    <submittedName>
        <fullName evidence="8">Phosphatase PAP2 family protein</fullName>
    </submittedName>
</protein>
<comment type="caution">
    <text evidence="8">The sequence shown here is derived from an EMBL/GenBank/DDBJ whole genome shotgun (WGS) entry which is preliminary data.</text>
</comment>
<proteinExistence type="predicted"/>
<evidence type="ECO:0000256" key="2">
    <source>
        <dbReference type="ARBA" id="ARBA00022475"/>
    </source>
</evidence>